<feature type="transmembrane region" description="Helical" evidence="8">
    <location>
        <begin position="281"/>
        <end position="298"/>
    </location>
</feature>
<dbReference type="InterPro" id="IPR002528">
    <property type="entry name" value="MATE_fam"/>
</dbReference>
<comment type="caution">
    <text evidence="9">The sequence shown here is derived from an EMBL/GenBank/DDBJ whole genome shotgun (WGS) entry which is preliminary data.</text>
</comment>
<dbReference type="Proteomes" id="UP000221394">
    <property type="component" value="Unassembled WGS sequence"/>
</dbReference>
<dbReference type="PIRSF" id="PIRSF006603">
    <property type="entry name" value="DinF"/>
    <property type="match status" value="1"/>
</dbReference>
<dbReference type="GO" id="GO:0005886">
    <property type="term" value="C:plasma membrane"/>
    <property type="evidence" value="ECO:0007669"/>
    <property type="project" value="UniProtKB-SubCell"/>
</dbReference>
<dbReference type="OrthoDB" id="9806302at2"/>
<dbReference type="InterPro" id="IPR052031">
    <property type="entry name" value="Membrane_Transporter-Flippase"/>
</dbReference>
<organism evidence="9 10">
    <name type="scientific">Flavimobilis soli</name>
    <dbReference type="NCBI Taxonomy" id="442709"/>
    <lineage>
        <taxon>Bacteria</taxon>
        <taxon>Bacillati</taxon>
        <taxon>Actinomycetota</taxon>
        <taxon>Actinomycetes</taxon>
        <taxon>Micrococcales</taxon>
        <taxon>Jonesiaceae</taxon>
        <taxon>Flavimobilis</taxon>
    </lineage>
</organism>
<dbReference type="EMBL" id="PDJH01000001">
    <property type="protein sequence ID" value="PFG36594.1"/>
    <property type="molecule type" value="Genomic_DNA"/>
</dbReference>
<keyword evidence="5 8" id="KW-1133">Transmembrane helix</keyword>
<feature type="transmembrane region" description="Helical" evidence="8">
    <location>
        <begin position="12"/>
        <end position="31"/>
    </location>
</feature>
<evidence type="ECO:0000256" key="2">
    <source>
        <dbReference type="ARBA" id="ARBA00022448"/>
    </source>
</evidence>
<dbReference type="GO" id="GO:0015297">
    <property type="term" value="F:antiporter activity"/>
    <property type="evidence" value="ECO:0007669"/>
    <property type="project" value="InterPro"/>
</dbReference>
<dbReference type="GO" id="GO:0042910">
    <property type="term" value="F:xenobiotic transmembrane transporter activity"/>
    <property type="evidence" value="ECO:0007669"/>
    <property type="project" value="InterPro"/>
</dbReference>
<evidence type="ECO:0000313" key="9">
    <source>
        <dbReference type="EMBL" id="PFG36594.1"/>
    </source>
</evidence>
<dbReference type="PANTHER" id="PTHR43549">
    <property type="entry name" value="MULTIDRUG RESISTANCE PROTEIN YPNP-RELATED"/>
    <property type="match status" value="1"/>
</dbReference>
<keyword evidence="10" id="KW-1185">Reference proteome</keyword>
<dbReference type="InterPro" id="IPR048279">
    <property type="entry name" value="MdtK-like"/>
</dbReference>
<name>A0A2A9ECG0_9MICO</name>
<feature type="transmembrane region" description="Helical" evidence="8">
    <location>
        <begin position="51"/>
        <end position="80"/>
    </location>
</feature>
<keyword evidence="3" id="KW-1003">Cell membrane</keyword>
<comment type="subcellular location">
    <subcellularLocation>
        <location evidence="1">Cell membrane</location>
        <topology evidence="1">Multi-pass membrane protein</topology>
    </subcellularLocation>
</comment>
<feature type="transmembrane region" description="Helical" evidence="8">
    <location>
        <begin position="420"/>
        <end position="437"/>
    </location>
</feature>
<evidence type="ECO:0000256" key="7">
    <source>
        <dbReference type="SAM" id="MobiDB-lite"/>
    </source>
</evidence>
<feature type="transmembrane region" description="Helical" evidence="8">
    <location>
        <begin position="92"/>
        <end position="114"/>
    </location>
</feature>
<feature type="transmembrane region" description="Helical" evidence="8">
    <location>
        <begin position="354"/>
        <end position="374"/>
    </location>
</feature>
<feature type="transmembrane region" description="Helical" evidence="8">
    <location>
        <begin position="134"/>
        <end position="158"/>
    </location>
</feature>
<keyword evidence="6 8" id="KW-0472">Membrane</keyword>
<evidence type="ECO:0000256" key="8">
    <source>
        <dbReference type="SAM" id="Phobius"/>
    </source>
</evidence>
<evidence type="ECO:0000313" key="10">
    <source>
        <dbReference type="Proteomes" id="UP000221394"/>
    </source>
</evidence>
<feature type="compositionally biased region" description="Low complexity" evidence="7">
    <location>
        <begin position="466"/>
        <end position="480"/>
    </location>
</feature>
<dbReference type="NCBIfam" id="TIGR00797">
    <property type="entry name" value="matE"/>
    <property type="match status" value="1"/>
</dbReference>
<dbReference type="AlphaFoldDB" id="A0A2A9ECG0"/>
<evidence type="ECO:0000256" key="6">
    <source>
        <dbReference type="ARBA" id="ARBA00023136"/>
    </source>
</evidence>
<dbReference type="RefSeq" id="WP_098457755.1">
    <property type="nucleotide sequence ID" value="NZ_PDJH01000001.1"/>
</dbReference>
<evidence type="ECO:0000256" key="4">
    <source>
        <dbReference type="ARBA" id="ARBA00022692"/>
    </source>
</evidence>
<feature type="transmembrane region" description="Helical" evidence="8">
    <location>
        <begin position="395"/>
        <end position="414"/>
    </location>
</feature>
<keyword evidence="4 8" id="KW-0812">Transmembrane</keyword>
<evidence type="ECO:0000256" key="3">
    <source>
        <dbReference type="ARBA" id="ARBA00022475"/>
    </source>
</evidence>
<protein>
    <submittedName>
        <fullName evidence="9">Putative MATE family efflux protein</fullName>
    </submittedName>
</protein>
<feature type="transmembrane region" description="Helical" evidence="8">
    <location>
        <begin position="318"/>
        <end position="342"/>
    </location>
</feature>
<feature type="region of interest" description="Disordered" evidence="7">
    <location>
        <begin position="466"/>
        <end position="486"/>
    </location>
</feature>
<evidence type="ECO:0000256" key="1">
    <source>
        <dbReference type="ARBA" id="ARBA00004651"/>
    </source>
</evidence>
<feature type="transmembrane region" description="Helical" evidence="8">
    <location>
        <begin position="189"/>
        <end position="212"/>
    </location>
</feature>
<feature type="transmembrane region" description="Helical" evidence="8">
    <location>
        <begin position="239"/>
        <end position="261"/>
    </location>
</feature>
<keyword evidence="2" id="KW-0813">Transport</keyword>
<proteinExistence type="predicted"/>
<dbReference type="Pfam" id="PF01554">
    <property type="entry name" value="MatE"/>
    <property type="match status" value="2"/>
</dbReference>
<dbReference type="CDD" id="cd13138">
    <property type="entry name" value="MATE_yoeA_like"/>
    <property type="match status" value="1"/>
</dbReference>
<reference evidence="9 10" key="1">
    <citation type="submission" date="2017-10" db="EMBL/GenBank/DDBJ databases">
        <title>Sequencing the genomes of 1000 actinobacteria strains.</title>
        <authorList>
            <person name="Klenk H.-P."/>
        </authorList>
    </citation>
    <scope>NUCLEOTIDE SEQUENCE [LARGE SCALE GENOMIC DNA]</scope>
    <source>
        <strain evidence="9 10">DSM 21574</strain>
    </source>
</reference>
<feature type="transmembrane region" description="Helical" evidence="8">
    <location>
        <begin position="165"/>
        <end position="183"/>
    </location>
</feature>
<gene>
    <name evidence="9" type="ORF">ATL41_1323</name>
</gene>
<accession>A0A2A9ECG0</accession>
<evidence type="ECO:0000256" key="5">
    <source>
        <dbReference type="ARBA" id="ARBA00022989"/>
    </source>
</evidence>
<dbReference type="PANTHER" id="PTHR43549:SF3">
    <property type="entry name" value="MULTIDRUG RESISTANCE PROTEIN YPNP-RELATED"/>
    <property type="match status" value="1"/>
</dbReference>
<sequence length="486" mass="49900">MARNLTTGTPWRVIGIFMVPLLVGNVVQQLYQITDAMVVGRTLGVDALAAVGATGGLMFLLLGFAFGMTSGFAIPTAQAFGAGDLAAVRRSVAAGTLLTGAASILVTVGGTLFAGTALRLLGTPEELVPEATTFAVVTFAGAATTMYFNFLSAVIRAIGDSRTPLLFLIVSCLLNIGLVLAIVRGAGYGVGGAALATVVAQLVSVVLCLLYVRSRVPVLHVRRDDWRVPRAELREHLRIGLPMGFQMSIIAIGAVAVQVRLNTLGADAVAAYTTALRVDGISMAVMSSLGIAASTYTAQNYGAGRYDRIRSGIRQAIIMAVVAAVTIGASLALWGSAIVRLFVGAGEEEVVDMAALFLLVNGSLYWVLAVLFVVRGALQALGRTFTPTASGVVELGMRIGAAMILGAAFGFSGVVWANPLAWAGAVAVLLPGYVRAWRTLQHGNPGRPVTAAAPAAPDETGAAALAEAAAAGTTPDARPASVPPGQ</sequence>